<dbReference type="GO" id="GO:0043139">
    <property type="term" value="F:5'-3' DNA helicase activity"/>
    <property type="evidence" value="ECO:0007669"/>
    <property type="project" value="UniProtKB-EC"/>
</dbReference>
<reference evidence="7" key="1">
    <citation type="submission" date="2022-07" db="EMBL/GenBank/DDBJ databases">
        <authorList>
            <person name="Macas J."/>
            <person name="Novak P."/>
            <person name="Neumann P."/>
        </authorList>
    </citation>
    <scope>NUCLEOTIDE SEQUENCE</scope>
</reference>
<dbReference type="Gene3D" id="3.40.50.300">
    <property type="entry name" value="P-loop containing nucleotide triphosphate hydrolases"/>
    <property type="match status" value="1"/>
</dbReference>
<dbReference type="InterPro" id="IPR049163">
    <property type="entry name" value="Pif1-like_2B_dom"/>
</dbReference>
<dbReference type="InterPro" id="IPR010285">
    <property type="entry name" value="DNA_helicase_pif1-like_DEAD"/>
</dbReference>
<dbReference type="GO" id="GO:0000723">
    <property type="term" value="P:telomere maintenance"/>
    <property type="evidence" value="ECO:0007669"/>
    <property type="project" value="InterPro"/>
</dbReference>
<keyword evidence="2" id="KW-0234">DNA repair</keyword>
<dbReference type="Pfam" id="PF14214">
    <property type="entry name" value="Helitron_like_N"/>
    <property type="match status" value="1"/>
</dbReference>
<comment type="cofactor">
    <cofactor evidence="2">
        <name>Mg(2+)</name>
        <dbReference type="ChEBI" id="CHEBI:18420"/>
    </cofactor>
</comment>
<keyword evidence="2" id="KW-0227">DNA damage</keyword>
<comment type="similarity">
    <text evidence="2">Belongs to the helicase family.</text>
</comment>
<evidence type="ECO:0000256" key="1">
    <source>
        <dbReference type="ARBA" id="ARBA00004474"/>
    </source>
</evidence>
<dbReference type="PANTHER" id="PTHR10492">
    <property type="match status" value="1"/>
</dbReference>
<keyword evidence="2" id="KW-0233">DNA recombination</keyword>
<evidence type="ECO:0000256" key="3">
    <source>
        <dbReference type="SAM" id="MobiDB-lite"/>
    </source>
</evidence>
<feature type="domain" description="DNA helicase Pif1-like 2B" evidence="6">
    <location>
        <begin position="1534"/>
        <end position="1580"/>
    </location>
</feature>
<dbReference type="PANTHER" id="PTHR10492:SF101">
    <property type="entry name" value="ATP-DEPENDENT DNA HELICASE"/>
    <property type="match status" value="1"/>
</dbReference>
<dbReference type="GO" id="GO:0016787">
    <property type="term" value="F:hydrolase activity"/>
    <property type="evidence" value="ECO:0007669"/>
    <property type="project" value="UniProtKB-KW"/>
</dbReference>
<name>A0AAV0FWW7_9ASTE</name>
<evidence type="ECO:0000259" key="4">
    <source>
        <dbReference type="Pfam" id="PF05970"/>
    </source>
</evidence>
<feature type="domain" description="DNA helicase Pif1-like DEAD-box helicase" evidence="4">
    <location>
        <begin position="1215"/>
        <end position="1433"/>
    </location>
</feature>
<keyword evidence="2" id="KW-0547">Nucleotide-binding</keyword>
<keyword evidence="2" id="KW-0067">ATP-binding</keyword>
<dbReference type="SUPFAM" id="SSF52540">
    <property type="entry name" value="P-loop containing nucleoside triphosphate hydrolases"/>
    <property type="match status" value="2"/>
</dbReference>
<dbReference type="Pfam" id="PF05970">
    <property type="entry name" value="PIF1"/>
    <property type="match status" value="1"/>
</dbReference>
<comment type="caution">
    <text evidence="7">The sequence shown here is derived from an EMBL/GenBank/DDBJ whole genome shotgun (WGS) entry which is preliminary data.</text>
</comment>
<gene>
    <name evidence="7" type="ORF">CEPIT_LOCUS37990</name>
</gene>
<dbReference type="GO" id="GO:0006310">
    <property type="term" value="P:DNA recombination"/>
    <property type="evidence" value="ECO:0007669"/>
    <property type="project" value="UniProtKB-KW"/>
</dbReference>
<dbReference type="InterPro" id="IPR025476">
    <property type="entry name" value="Helitron_helicase-like"/>
</dbReference>
<keyword evidence="2" id="KW-0347">Helicase</keyword>
<evidence type="ECO:0000259" key="5">
    <source>
        <dbReference type="Pfam" id="PF14214"/>
    </source>
</evidence>
<sequence>MKRITKSTTILGKRTQSDQTPTLEDNDNDQAPHNCPGIYTICNPLESIFTSSDTEQHGVPIVPLRRRNRRIIDEGLHGNTSHPNPQPDRPEIYTKRNHVESIFTSSDTQHHAVPIVPLRRGNRRIIDEGLDGNTSYPNPHPSITNRPGTYAHGIPVESIFTSSDTQHHAVPIVPLRRGNRRMIDEGLYGNTSHPNSQLDRPGIYTNLYPVGSIPKSSDTQHHDVPIVPLRRGNRRIIDEGLDGNKVDPNPQPDCDLPQCEDEFHNFDEMPFVDEHADNATSSNEGYTDLGDAIYECEYCGAFFWHEERVKRVSAKERPKFTLCCNQGNVVLPKMQQPPKLLEDLIFGKDKRGKHFLENIRSYNSMFSFTSMGGKVDHEINQGKNPPIFRLNGQNYHRIGSLLPNDGKRPKFLQMYLSDPSEEISQRISAVRKESGKTLDDTLVRDLRDMLDTHNVHAKSFRMARDRFNESNSTTLKMRLIGKRKSEGRTYNTPTVSEVAALIEGDFHVNKAERDVVVQTKGGAFQFMTELNPSFLGLQYPLLFPYGQDGFREDVRLTRVNDETEQGRKHVTQKEFFSYRVQDRKNESTYILQAKRLFQQFLVDGYTMIESSRLRYIRQHQKELRSDLYSGLADAVGRGETNASRVGQLIVLPNSFTGSARYMMQNYQDAMAICRWAGYPQLFITFTCNPKWPEIVRFVSDRGLNPEDRPDILCRIFKMKLDLLIKDLKHNKIFGDVKAVIYTIEFQKRGLPHAHIVLWVTQKGKRISPSEIDKIISAEIPDERSDPEYYNAVKELMMHGPCGPANKSAPCMDKNVCTKHFPKRFVEQTTIDGDGYPVYRRRNDGRRVTKGDVDLDNRHVVAHNRTLLLKYGAHINVEWCNQTRSVKYLFKYINKGDDRITVEFSEAVDNSKQQQVDEIKMYYDCRYISACEAAWRIFGYPIHYRDVPVERLNFHLPDEQPVYYHPDEPMESVVGKGTVQDTKFLAWMKANEKYPEARELTYVEFPTKFTWKQKTKEWVPRKRGFSIGRVYFVRPGAGEKFYLRTLLNVVKGATSFEELRTYNGTLFPSFRDACYARGLLKDDKEYIDGITEASHWASAYALRNLFVTLLLSDVLSKPQLVWEKCSQYFSEDILYNIRRNLNDPEYQLSTDEVKKYCLIEIEKLLRKRCRSLRDFVGMPMPPESDIPSIEDTIIHEELKYDKSVMAETHAKLLKNMNEEQRSVYDKIMESVDKTNGGVFFLYGHGGTGKTYVWKTLSAAIRSRGQIVLNVASSGIASLLLPGGRTAHSRFAIPINVTEDSTCNIKRGSPLAKLIQMAKLIIWDEAPMIHRHCFEALDRSMRDILSCSHDGNPKLPFGGKTIVFGGDFRQVLPVIPKGTRHDIVLASLNASHLWQYCTVLKLTKNMRLKNFTNETANPSILKLFADWILQIGDGVLGGSVDGEAEIDIPENFHVPVMSDHIESIVNATYPDFLKNMNNISYLEGRAILAPTIDEVDKVNDFMLLQNSSEEKTYFSSDSACSSTSDNELLQEIHSPEFLNGIKCSGVPSHELKLKVGVPVMLMRNIDHSAGLCNGTRLLVTKLGEHIIEAQMMSGTNAGEKFLIPRISLTPTDVR</sequence>
<dbReference type="GO" id="GO:0005524">
    <property type="term" value="F:ATP binding"/>
    <property type="evidence" value="ECO:0007669"/>
    <property type="project" value="UniProtKB-KW"/>
</dbReference>
<dbReference type="EC" id="5.6.2.3" evidence="2"/>
<evidence type="ECO:0000313" key="8">
    <source>
        <dbReference type="Proteomes" id="UP001152523"/>
    </source>
</evidence>
<keyword evidence="8" id="KW-1185">Reference proteome</keyword>
<feature type="compositionally biased region" description="Polar residues" evidence="3">
    <location>
        <begin position="1"/>
        <end position="10"/>
    </location>
</feature>
<dbReference type="Proteomes" id="UP001152523">
    <property type="component" value="Unassembled WGS sequence"/>
</dbReference>
<comment type="catalytic activity">
    <reaction evidence="2">
        <text>ATP + H2O = ADP + phosphate + H(+)</text>
        <dbReference type="Rhea" id="RHEA:13065"/>
        <dbReference type="ChEBI" id="CHEBI:15377"/>
        <dbReference type="ChEBI" id="CHEBI:15378"/>
        <dbReference type="ChEBI" id="CHEBI:30616"/>
        <dbReference type="ChEBI" id="CHEBI:43474"/>
        <dbReference type="ChEBI" id="CHEBI:456216"/>
        <dbReference type="EC" id="5.6.2.3"/>
    </reaction>
</comment>
<protein>
    <recommendedName>
        <fullName evidence="2">ATP-dependent DNA helicase</fullName>
        <ecNumber evidence="2">5.6.2.3</ecNumber>
    </recommendedName>
</protein>
<comment type="subcellular location">
    <subcellularLocation>
        <location evidence="1">Plastid</location>
    </subcellularLocation>
</comment>
<dbReference type="InterPro" id="IPR027417">
    <property type="entry name" value="P-loop_NTPase"/>
</dbReference>
<keyword evidence="2" id="KW-0378">Hydrolase</keyword>
<feature type="domain" description="Helitron helicase-like" evidence="5">
    <location>
        <begin position="575"/>
        <end position="757"/>
    </location>
</feature>
<proteinExistence type="inferred from homology"/>
<evidence type="ECO:0000256" key="2">
    <source>
        <dbReference type="RuleBase" id="RU363044"/>
    </source>
</evidence>
<dbReference type="EMBL" id="CAMAPF010001022">
    <property type="protein sequence ID" value="CAH9139970.1"/>
    <property type="molecule type" value="Genomic_DNA"/>
</dbReference>
<dbReference type="GO" id="GO:0006281">
    <property type="term" value="P:DNA repair"/>
    <property type="evidence" value="ECO:0007669"/>
    <property type="project" value="UniProtKB-KW"/>
</dbReference>
<dbReference type="Pfam" id="PF21530">
    <property type="entry name" value="Pif1_2B_dom"/>
    <property type="match status" value="1"/>
</dbReference>
<evidence type="ECO:0000313" key="7">
    <source>
        <dbReference type="EMBL" id="CAH9139970.1"/>
    </source>
</evidence>
<feature type="region of interest" description="Disordered" evidence="3">
    <location>
        <begin position="1"/>
        <end position="31"/>
    </location>
</feature>
<evidence type="ECO:0000259" key="6">
    <source>
        <dbReference type="Pfam" id="PF21530"/>
    </source>
</evidence>
<accession>A0AAV0FWW7</accession>
<dbReference type="GO" id="GO:0009536">
    <property type="term" value="C:plastid"/>
    <property type="evidence" value="ECO:0007669"/>
    <property type="project" value="UniProtKB-SubCell"/>
</dbReference>
<feature type="non-terminal residue" evidence="7">
    <location>
        <position position="1612"/>
    </location>
</feature>
<organism evidence="7 8">
    <name type="scientific">Cuscuta epithymum</name>
    <dbReference type="NCBI Taxonomy" id="186058"/>
    <lineage>
        <taxon>Eukaryota</taxon>
        <taxon>Viridiplantae</taxon>
        <taxon>Streptophyta</taxon>
        <taxon>Embryophyta</taxon>
        <taxon>Tracheophyta</taxon>
        <taxon>Spermatophyta</taxon>
        <taxon>Magnoliopsida</taxon>
        <taxon>eudicotyledons</taxon>
        <taxon>Gunneridae</taxon>
        <taxon>Pentapetalae</taxon>
        <taxon>asterids</taxon>
        <taxon>lamiids</taxon>
        <taxon>Solanales</taxon>
        <taxon>Convolvulaceae</taxon>
        <taxon>Cuscuteae</taxon>
        <taxon>Cuscuta</taxon>
        <taxon>Cuscuta subgen. Cuscuta</taxon>
    </lineage>
</organism>